<reference evidence="3" key="1">
    <citation type="submission" date="2024-07" db="EMBL/GenBank/DDBJ databases">
        <title>Two chromosome-level genome assemblies of Korean endemic species Abeliophyllum distichum and Forsythia ovata (Oleaceae).</title>
        <authorList>
            <person name="Jang H."/>
        </authorList>
    </citation>
    <scope>NUCLEOTIDE SEQUENCE [LARGE SCALE GENOMIC DNA]</scope>
</reference>
<organism evidence="2 3">
    <name type="scientific">Forsythia ovata</name>
    <dbReference type="NCBI Taxonomy" id="205694"/>
    <lineage>
        <taxon>Eukaryota</taxon>
        <taxon>Viridiplantae</taxon>
        <taxon>Streptophyta</taxon>
        <taxon>Embryophyta</taxon>
        <taxon>Tracheophyta</taxon>
        <taxon>Spermatophyta</taxon>
        <taxon>Magnoliopsida</taxon>
        <taxon>eudicotyledons</taxon>
        <taxon>Gunneridae</taxon>
        <taxon>Pentapetalae</taxon>
        <taxon>asterids</taxon>
        <taxon>lamiids</taxon>
        <taxon>Lamiales</taxon>
        <taxon>Oleaceae</taxon>
        <taxon>Forsythieae</taxon>
        <taxon>Forsythia</taxon>
    </lineage>
</organism>
<gene>
    <name evidence="2" type="ORF">Fot_31659</name>
</gene>
<dbReference type="AlphaFoldDB" id="A0ABD1T5N9"/>
<dbReference type="PANTHER" id="PTHR36038">
    <property type="entry name" value="OS06G0102750 PROTEIN"/>
    <property type="match status" value="1"/>
</dbReference>
<sequence>MKTKKEDIVCGLGISHKPDSNAPTGNKVLPITELAQSLSVPNNNDQCPNVEKKDRAKGDKNRAISRMKELMRWAAAAAKSEKGGKYIGRKVMQFRNRSTLKAVPDDQISNDSPKISFRWDLESYSTISSFSAISMASSLKHELIMNAPSVNSTPLHIRDQCAGTTGNWITTDSECMI</sequence>
<feature type="region of interest" description="Disordered" evidence="1">
    <location>
        <begin position="1"/>
        <end position="25"/>
    </location>
</feature>
<keyword evidence="3" id="KW-1185">Reference proteome</keyword>
<dbReference type="Proteomes" id="UP001604277">
    <property type="component" value="Unassembled WGS sequence"/>
</dbReference>
<protein>
    <submittedName>
        <fullName evidence="2">Uncharacterized protein</fullName>
    </submittedName>
</protein>
<dbReference type="PANTHER" id="PTHR36038:SF3">
    <property type="entry name" value="OVATE FAMILY PROTEIN"/>
    <property type="match status" value="1"/>
</dbReference>
<name>A0ABD1T5N9_9LAMI</name>
<dbReference type="EMBL" id="JBFOLJ010000009">
    <property type="protein sequence ID" value="KAL2508012.1"/>
    <property type="molecule type" value="Genomic_DNA"/>
</dbReference>
<feature type="compositionally biased region" description="Basic and acidic residues" evidence="1">
    <location>
        <begin position="50"/>
        <end position="59"/>
    </location>
</feature>
<accession>A0ABD1T5N9</accession>
<evidence type="ECO:0000256" key="1">
    <source>
        <dbReference type="SAM" id="MobiDB-lite"/>
    </source>
</evidence>
<comment type="caution">
    <text evidence="2">The sequence shown here is derived from an EMBL/GenBank/DDBJ whole genome shotgun (WGS) entry which is preliminary data.</text>
</comment>
<proteinExistence type="predicted"/>
<evidence type="ECO:0000313" key="3">
    <source>
        <dbReference type="Proteomes" id="UP001604277"/>
    </source>
</evidence>
<feature type="region of interest" description="Disordered" evidence="1">
    <location>
        <begin position="39"/>
        <end position="59"/>
    </location>
</feature>
<evidence type="ECO:0000313" key="2">
    <source>
        <dbReference type="EMBL" id="KAL2508012.1"/>
    </source>
</evidence>